<dbReference type="PANTHER" id="PTHR38683:SF1">
    <property type="entry name" value="CHORISMATE PYRUVATE-LYASE"/>
    <property type="match status" value="1"/>
</dbReference>
<dbReference type="PANTHER" id="PTHR38683">
    <property type="entry name" value="CHORISMATE PYRUVATE-LYASE"/>
    <property type="match status" value="1"/>
</dbReference>
<dbReference type="GO" id="GO:0005829">
    <property type="term" value="C:cytosol"/>
    <property type="evidence" value="ECO:0007669"/>
    <property type="project" value="TreeGrafter"/>
</dbReference>
<comment type="caution">
    <text evidence="6">The sequence shown here is derived from an EMBL/GenBank/DDBJ whole genome shotgun (WGS) entry which is preliminary data.</text>
</comment>
<feature type="binding site" evidence="4">
    <location>
        <position position="81"/>
    </location>
    <ligand>
        <name>substrate</name>
    </ligand>
</feature>
<keyword evidence="3 4" id="KW-0456">Lyase</keyword>
<dbReference type="RefSeq" id="WP_074583277.1">
    <property type="nucleotide sequence ID" value="NZ_FMWB01000002.1"/>
</dbReference>
<dbReference type="GO" id="GO:0006744">
    <property type="term" value="P:ubiquinone biosynthetic process"/>
    <property type="evidence" value="ECO:0007669"/>
    <property type="project" value="UniProtKB-UniRule"/>
</dbReference>
<dbReference type="Proteomes" id="UP000183046">
    <property type="component" value="Unassembled WGS sequence"/>
</dbReference>
<organism evidence="6 7">
    <name type="scientific">Pseudomonas oryzihabitans</name>
    <dbReference type="NCBI Taxonomy" id="47885"/>
    <lineage>
        <taxon>Bacteria</taxon>
        <taxon>Pseudomonadati</taxon>
        <taxon>Pseudomonadota</taxon>
        <taxon>Gammaproteobacteria</taxon>
        <taxon>Pseudomonadales</taxon>
        <taxon>Pseudomonadaceae</taxon>
        <taxon>Pseudomonas</taxon>
    </lineage>
</organism>
<sequence>MSGASDGAPRWRTQAAAGAEPDHAEAPWSWLYADRGSLTERLTALSGGRFAVEVIAEGWQALRLDECQALEVPPASPGWVREVWLRGAGEAWVFARSVAAREALEAADFDLAALGERPLGHWLFQAPAFVRGPLEACRYPLAWLPAGAATTPCWARRSVFRRGPLAILVGEVFLPAFWPHARRESGSTHHDGSGEIPGPL</sequence>
<dbReference type="STRING" id="237610.BJP27_13825"/>
<gene>
    <name evidence="4" type="primary">ubiC</name>
    <name evidence="6" type="ORF">SAMN05216279_10273</name>
</gene>
<comment type="pathway">
    <text evidence="4">Cofactor biosynthesis; ubiquinone biosynthesis.</text>
</comment>
<dbReference type="HAMAP" id="MF_01632">
    <property type="entry name" value="UbiC"/>
    <property type="match status" value="1"/>
</dbReference>
<protein>
    <recommendedName>
        <fullName evidence="4">Probable chorismate pyruvate-lyase</fullName>
        <shortName evidence="4">CL</shortName>
        <shortName evidence="4">CPL</shortName>
        <ecNumber evidence="4">4.1.3.40</ecNumber>
    </recommendedName>
</protein>
<reference evidence="7" key="1">
    <citation type="submission" date="2016-10" db="EMBL/GenBank/DDBJ databases">
        <authorList>
            <person name="de Groot N.N."/>
        </authorList>
    </citation>
    <scope>NUCLEOTIDE SEQUENCE [LARGE SCALE GENOMIC DNA]</scope>
    <source>
        <strain evidence="7">DSM 15758</strain>
    </source>
</reference>
<dbReference type="Pfam" id="PF04345">
    <property type="entry name" value="Chor_lyase"/>
    <property type="match status" value="1"/>
</dbReference>
<evidence type="ECO:0000256" key="1">
    <source>
        <dbReference type="ARBA" id="ARBA00022490"/>
    </source>
</evidence>
<name>A0A1G5MH91_9PSED</name>
<proteinExistence type="inferred from homology"/>
<feature type="binding site" evidence="4">
    <location>
        <position position="119"/>
    </location>
    <ligand>
        <name>substrate</name>
    </ligand>
</feature>
<dbReference type="OrthoDB" id="9789493at2"/>
<comment type="catalytic activity">
    <reaction evidence="4">
        <text>chorismate = 4-hydroxybenzoate + pyruvate</text>
        <dbReference type="Rhea" id="RHEA:16505"/>
        <dbReference type="ChEBI" id="CHEBI:15361"/>
        <dbReference type="ChEBI" id="CHEBI:17879"/>
        <dbReference type="ChEBI" id="CHEBI:29748"/>
        <dbReference type="EC" id="4.1.3.40"/>
    </reaction>
</comment>
<dbReference type="Gene3D" id="3.40.1410.10">
    <property type="entry name" value="Chorismate lyase-like"/>
    <property type="match status" value="1"/>
</dbReference>
<keyword evidence="1 4" id="KW-0963">Cytoplasm</keyword>
<keyword evidence="4" id="KW-0670">Pyruvate</keyword>
<comment type="function">
    <text evidence="4">Removes the pyruvyl group from chorismate, with concomitant aromatization of the ring, to provide 4-hydroxybenzoate (4HB) for the ubiquinone pathway.</text>
</comment>
<comment type="caution">
    <text evidence="4">Lacks conserved residue(s) required for the propagation of feature annotation.</text>
</comment>
<accession>A0A1G5MH91</accession>
<dbReference type="InterPro" id="IPR028978">
    <property type="entry name" value="Chorismate_lyase_/UTRA_dom_sf"/>
</dbReference>
<dbReference type="SUPFAM" id="SSF64288">
    <property type="entry name" value="Chorismate lyase-like"/>
    <property type="match status" value="1"/>
</dbReference>
<dbReference type="EC" id="4.1.3.40" evidence="4"/>
<evidence type="ECO:0000313" key="6">
    <source>
        <dbReference type="EMBL" id="SCZ24526.1"/>
    </source>
</evidence>
<dbReference type="InterPro" id="IPR007440">
    <property type="entry name" value="Chorismate--pyruvate_lyase"/>
</dbReference>
<evidence type="ECO:0000256" key="3">
    <source>
        <dbReference type="ARBA" id="ARBA00023239"/>
    </source>
</evidence>
<feature type="region of interest" description="Disordered" evidence="5">
    <location>
        <begin position="1"/>
        <end position="22"/>
    </location>
</feature>
<dbReference type="UniPathway" id="UPA00232"/>
<feature type="binding site" evidence="4">
    <location>
        <position position="171"/>
    </location>
    <ligand>
        <name>substrate</name>
    </ligand>
</feature>
<evidence type="ECO:0000256" key="2">
    <source>
        <dbReference type="ARBA" id="ARBA00022688"/>
    </source>
</evidence>
<comment type="similarity">
    <text evidence="4">Belongs to the UbiC family.</text>
</comment>
<evidence type="ECO:0000256" key="5">
    <source>
        <dbReference type="SAM" id="MobiDB-lite"/>
    </source>
</evidence>
<dbReference type="GO" id="GO:0042866">
    <property type="term" value="P:pyruvate biosynthetic process"/>
    <property type="evidence" value="ECO:0007669"/>
    <property type="project" value="UniProtKB-UniRule"/>
</dbReference>
<comment type="subcellular location">
    <subcellularLocation>
        <location evidence="4">Cytoplasm</location>
    </subcellularLocation>
</comment>
<dbReference type="GO" id="GO:0008813">
    <property type="term" value="F:chorismate lyase activity"/>
    <property type="evidence" value="ECO:0007669"/>
    <property type="project" value="UniProtKB-UniRule"/>
</dbReference>
<evidence type="ECO:0000313" key="7">
    <source>
        <dbReference type="Proteomes" id="UP000183046"/>
    </source>
</evidence>
<dbReference type="EMBL" id="FMWB01000002">
    <property type="protein sequence ID" value="SCZ24526.1"/>
    <property type="molecule type" value="Genomic_DNA"/>
</dbReference>
<dbReference type="eggNOG" id="COG3161">
    <property type="taxonomic scope" value="Bacteria"/>
</dbReference>
<keyword evidence="2 4" id="KW-0831">Ubiquinone biosynthesis</keyword>
<dbReference type="AlphaFoldDB" id="A0A1G5MH91"/>
<evidence type="ECO:0000256" key="4">
    <source>
        <dbReference type="HAMAP-Rule" id="MF_01632"/>
    </source>
</evidence>